<dbReference type="Gene3D" id="2.40.50.100">
    <property type="match status" value="1"/>
</dbReference>
<dbReference type="RefSeq" id="WP_392444285.1">
    <property type="nucleotide sequence ID" value="NZ_JBGXAX010000003.1"/>
</dbReference>
<dbReference type="Gene3D" id="2.40.30.170">
    <property type="match status" value="1"/>
</dbReference>
<keyword evidence="4" id="KW-1185">Reference proteome</keyword>
<dbReference type="Pfam" id="PF25917">
    <property type="entry name" value="BSH_RND"/>
    <property type="match status" value="1"/>
</dbReference>
<dbReference type="GeneID" id="97220317"/>
<dbReference type="SUPFAM" id="SSF111369">
    <property type="entry name" value="HlyD-like secretion proteins"/>
    <property type="match status" value="1"/>
</dbReference>
<dbReference type="NCBIfam" id="TIGR01730">
    <property type="entry name" value="RND_mfp"/>
    <property type="match status" value="1"/>
</dbReference>
<dbReference type="InterPro" id="IPR006143">
    <property type="entry name" value="RND_pump_MFP"/>
</dbReference>
<name>A0ABW9GR37_9GAMM</name>
<dbReference type="Proteomes" id="UP001630969">
    <property type="component" value="Unassembled WGS sequence"/>
</dbReference>
<dbReference type="EMBL" id="JBGXBU010000002">
    <property type="protein sequence ID" value="MFM4893079.1"/>
    <property type="molecule type" value="Genomic_DNA"/>
</dbReference>
<proteinExistence type="inferred from homology"/>
<comment type="similarity">
    <text evidence="1">Belongs to the membrane fusion protein (MFP) (TC 8.A.1) family.</text>
</comment>
<evidence type="ECO:0000313" key="3">
    <source>
        <dbReference type="EMBL" id="MFM4893079.1"/>
    </source>
</evidence>
<evidence type="ECO:0000256" key="1">
    <source>
        <dbReference type="ARBA" id="ARBA00009477"/>
    </source>
</evidence>
<comment type="caution">
    <text evidence="3">The sequence shown here is derived from an EMBL/GenBank/DDBJ whole genome shotgun (WGS) entry which is preliminary data.</text>
</comment>
<protein>
    <submittedName>
        <fullName evidence="3">Efflux RND transporter periplasmic adaptor subunit</fullName>
    </submittedName>
</protein>
<feature type="domain" description="Multidrug resistance protein MdtA-like barrel-sandwich hybrid" evidence="2">
    <location>
        <begin position="58"/>
        <end position="179"/>
    </location>
</feature>
<accession>A0ABW9GR37</accession>
<reference evidence="3 4" key="1">
    <citation type="submission" date="2024-09" db="EMBL/GenBank/DDBJ databases">
        <title>Aeromonas strains Genome sequencing and assembly.</title>
        <authorList>
            <person name="Hu X."/>
            <person name="Tang B."/>
        </authorList>
    </citation>
    <scope>NUCLEOTIDE SEQUENCE [LARGE SCALE GENOMIC DNA]</scope>
    <source>
        <strain evidence="3 4">NB23SCDHY001</strain>
    </source>
</reference>
<dbReference type="InterPro" id="IPR058625">
    <property type="entry name" value="MdtA-like_BSH"/>
</dbReference>
<gene>
    <name evidence="3" type="ORF">ACEUDJ_09420</name>
</gene>
<evidence type="ECO:0000259" key="2">
    <source>
        <dbReference type="Pfam" id="PF25917"/>
    </source>
</evidence>
<sequence length="261" mass="27997">MPLYAKPGRPFGPWLWLAFMLPLTAQAESPLSAPPMPSAAQDDPNAIRILLAAELETTLSSQMNGTLGELKGRLGQRVRKGALLARFDCREGEAQARVARAELQMARQDLSAKKSLRKLDAVGDLEVAIAATGVQRAEGADALARTRSSYCDVKAPFDGRIAQVQAKPYQTMTAGTPLFDLVSDGPLKVRLNVPSRLLPGLKEGQALEIGVLETAKQYPATVSRINARVDAVAQTVELEARLDDAYPELVAGMSGVARLIP</sequence>
<dbReference type="PANTHER" id="PTHR30469">
    <property type="entry name" value="MULTIDRUG RESISTANCE PROTEIN MDTA"/>
    <property type="match status" value="1"/>
</dbReference>
<evidence type="ECO:0000313" key="4">
    <source>
        <dbReference type="Proteomes" id="UP001630969"/>
    </source>
</evidence>
<organism evidence="3 4">
    <name type="scientific">Aeromonas bivalvium</name>
    <dbReference type="NCBI Taxonomy" id="440079"/>
    <lineage>
        <taxon>Bacteria</taxon>
        <taxon>Pseudomonadati</taxon>
        <taxon>Pseudomonadota</taxon>
        <taxon>Gammaproteobacteria</taxon>
        <taxon>Aeromonadales</taxon>
        <taxon>Aeromonadaceae</taxon>
        <taxon>Aeromonas</taxon>
    </lineage>
</organism>